<name>A0A1N7CAB7_9EURY</name>
<dbReference type="RefSeq" id="WP_211137166.1">
    <property type="nucleotide sequence ID" value="NZ_CP019327.1"/>
</dbReference>
<evidence type="ECO:0000313" key="1">
    <source>
        <dbReference type="EMBL" id="SIR60545.1"/>
    </source>
</evidence>
<dbReference type="AlphaFoldDB" id="A0A1N7CAB7"/>
<evidence type="ECO:0008006" key="3">
    <source>
        <dbReference type="Google" id="ProtNLM"/>
    </source>
</evidence>
<dbReference type="GeneID" id="30956152"/>
<evidence type="ECO:0000313" key="2">
    <source>
        <dbReference type="Proteomes" id="UP000185687"/>
    </source>
</evidence>
<reference evidence="1 2" key="1">
    <citation type="submission" date="2017-01" db="EMBL/GenBank/DDBJ databases">
        <authorList>
            <person name="Mah S.A."/>
            <person name="Swanson W.J."/>
            <person name="Moy G.W."/>
            <person name="Vacquier V.D."/>
        </authorList>
    </citation>
    <scope>NUCLEOTIDE SEQUENCE [LARGE SCALE GENOMIC DNA]</scope>
    <source>
        <strain evidence="1 2">CGMCC 1.8909</strain>
    </source>
</reference>
<gene>
    <name evidence="1" type="ORF">SAMN05421809_1599</name>
</gene>
<sequence>MEELESLTIDNRERIGRRTGVPFIVFTYDPKDELSVDDTVEAYVKKLRNRGQSVERIDMRDLVFTLLEEERILDAVIEKEQANEGELREGLSSVLLGGRTDEQGLIAETIKDRIDDVDTAVVYRTGVLYPFAGISSILMQLENEIETPFVVFYPAVKEDKSLKFLDKTEGTYYRARVI</sequence>
<protein>
    <recommendedName>
        <fullName evidence="3">DUF1788 domain-containing protein</fullName>
    </recommendedName>
</protein>
<dbReference type="EMBL" id="FTNP01000002">
    <property type="protein sequence ID" value="SIR60545.1"/>
    <property type="molecule type" value="Genomic_DNA"/>
</dbReference>
<keyword evidence="2" id="KW-1185">Reference proteome</keyword>
<dbReference type="InterPro" id="IPR014858">
    <property type="entry name" value="BrxB"/>
</dbReference>
<organism evidence="1 2">
    <name type="scientific">Natronorubrum daqingense</name>
    <dbReference type="NCBI Taxonomy" id="588898"/>
    <lineage>
        <taxon>Archaea</taxon>
        <taxon>Methanobacteriati</taxon>
        <taxon>Methanobacteriota</taxon>
        <taxon>Stenosarchaea group</taxon>
        <taxon>Halobacteria</taxon>
        <taxon>Halobacteriales</taxon>
        <taxon>Natrialbaceae</taxon>
        <taxon>Natronorubrum</taxon>
    </lineage>
</organism>
<dbReference type="OrthoDB" id="266695at2157"/>
<accession>A0A1N7CAB7</accession>
<dbReference type="Proteomes" id="UP000185687">
    <property type="component" value="Unassembled WGS sequence"/>
</dbReference>
<dbReference type="Pfam" id="PF08747">
    <property type="entry name" value="BrxB"/>
    <property type="match status" value="1"/>
</dbReference>
<dbReference type="STRING" id="588898.BB347_09375"/>
<proteinExistence type="predicted"/>